<keyword evidence="3" id="KW-1185">Reference proteome</keyword>
<dbReference type="Proteomes" id="UP000665561">
    <property type="component" value="Unassembled WGS sequence"/>
</dbReference>
<dbReference type="EMBL" id="JAAAMV010000002">
    <property type="protein sequence ID" value="NBD23194.1"/>
    <property type="molecule type" value="Genomic_DNA"/>
</dbReference>
<keyword evidence="2" id="KW-0560">Oxidoreductase</keyword>
<organism evidence="2 3">
    <name type="scientific">Paenibacillus glycinis</name>
    <dbReference type="NCBI Taxonomy" id="2697035"/>
    <lineage>
        <taxon>Bacteria</taxon>
        <taxon>Bacillati</taxon>
        <taxon>Bacillota</taxon>
        <taxon>Bacilli</taxon>
        <taxon>Bacillales</taxon>
        <taxon>Paenibacillaceae</taxon>
        <taxon>Paenibacillus</taxon>
    </lineage>
</organism>
<dbReference type="Gene3D" id="3.10.180.10">
    <property type="entry name" value="2,3-Dihydroxybiphenyl 1,2-Dioxygenase, domain 1"/>
    <property type="match status" value="2"/>
</dbReference>
<feature type="domain" description="VOC" evidence="1">
    <location>
        <begin position="152"/>
        <end position="269"/>
    </location>
</feature>
<dbReference type="InterPro" id="IPR052537">
    <property type="entry name" value="Extradiol_RC_dioxygenase"/>
</dbReference>
<dbReference type="CDD" id="cd08347">
    <property type="entry name" value="PcpA_C_like"/>
    <property type="match status" value="1"/>
</dbReference>
<dbReference type="PANTHER" id="PTHR36110">
    <property type="entry name" value="RING-CLEAVING DIOXYGENASE MHQE-RELATED"/>
    <property type="match status" value="1"/>
</dbReference>
<evidence type="ECO:0000259" key="1">
    <source>
        <dbReference type="PROSITE" id="PS51819"/>
    </source>
</evidence>
<sequence length="319" mass="34627">MSERTAGIHHITAFSRDPQTTVDFYTGILGLPLVKRTVNFDAPDTYHLYFGDPIGAPGTVITFFPSSTARDGKVGGGQPGITTFAIPAGASGYWEERLAGHGIAAACETRFGEAFLQFENGEGLRMELVERAEGPEREDDYAGIPSGQAIKGFGGAVLFSRDYKPTLDALENVLGLTKVGEQDGYARFVGTADKGGVIDVPLTDMEWGKGGVGTVHHIAFRAKDEEELARWRELLVRGGYEPTEIKDRQYFHAVYFREKGGILFEIATDVPGFARDEAPGELGRKLMLPAWFEPRRAELEAALKPIAVRAANESQGIGG</sequence>
<dbReference type="SUPFAM" id="SSF54593">
    <property type="entry name" value="Glyoxalase/Bleomycin resistance protein/Dihydroxybiphenyl dioxygenase"/>
    <property type="match status" value="1"/>
</dbReference>
<proteinExistence type="predicted"/>
<reference evidence="2 3" key="1">
    <citation type="submission" date="2020-01" db="EMBL/GenBank/DDBJ databases">
        <title>Paenibacillus soybeanensis sp. nov. isolated from the nodules of soybean (Glycine max(L.) Merr).</title>
        <authorList>
            <person name="Wang H."/>
        </authorList>
    </citation>
    <scope>NUCLEOTIDE SEQUENCE [LARGE SCALE GENOMIC DNA]</scope>
    <source>
        <strain evidence="2 3">T1</strain>
    </source>
</reference>
<dbReference type="InterPro" id="IPR029068">
    <property type="entry name" value="Glyas_Bleomycin-R_OHBP_Dase"/>
</dbReference>
<dbReference type="GO" id="GO:0051213">
    <property type="term" value="F:dioxygenase activity"/>
    <property type="evidence" value="ECO:0007669"/>
    <property type="project" value="UniProtKB-KW"/>
</dbReference>
<dbReference type="PROSITE" id="PS51819">
    <property type="entry name" value="VOC"/>
    <property type="match status" value="2"/>
</dbReference>
<evidence type="ECO:0000313" key="3">
    <source>
        <dbReference type="Proteomes" id="UP000665561"/>
    </source>
</evidence>
<comment type="caution">
    <text evidence="2">The sequence shown here is derived from an EMBL/GenBank/DDBJ whole genome shotgun (WGS) entry which is preliminary data.</text>
</comment>
<feature type="domain" description="VOC" evidence="1">
    <location>
        <begin position="7"/>
        <end position="131"/>
    </location>
</feature>
<dbReference type="Pfam" id="PF00903">
    <property type="entry name" value="Glyoxalase"/>
    <property type="match status" value="2"/>
</dbReference>
<gene>
    <name evidence="2" type="ORF">GT019_04860</name>
</gene>
<keyword evidence="2" id="KW-0223">Dioxygenase</keyword>
<protein>
    <submittedName>
        <fullName evidence="2">Ring-cleaving dioxygenase</fullName>
    </submittedName>
</protein>
<accession>A0ABW9XKN0</accession>
<dbReference type="InterPro" id="IPR004360">
    <property type="entry name" value="Glyas_Fos-R_dOase_dom"/>
</dbReference>
<dbReference type="PANTHER" id="PTHR36110:SF2">
    <property type="entry name" value="RING-CLEAVING DIOXYGENASE MHQE-RELATED"/>
    <property type="match status" value="1"/>
</dbReference>
<name>A0ABW9XKN0_9BACL</name>
<evidence type="ECO:0000313" key="2">
    <source>
        <dbReference type="EMBL" id="NBD23194.1"/>
    </source>
</evidence>
<dbReference type="RefSeq" id="WP_161741626.1">
    <property type="nucleotide sequence ID" value="NZ_JAAAMV010000002.1"/>
</dbReference>
<dbReference type="InterPro" id="IPR037523">
    <property type="entry name" value="VOC_core"/>
</dbReference>